<dbReference type="VEuPathDB" id="MicrosporidiaDB:EHP00_2464"/>
<dbReference type="AlphaFoldDB" id="A0A1W0E7F4"/>
<dbReference type="SUPFAM" id="SSF50715">
    <property type="entry name" value="Ribosomal protein L25-like"/>
    <property type="match status" value="1"/>
</dbReference>
<keyword evidence="3" id="KW-0436">Ligase</keyword>
<dbReference type="GO" id="GO:0006412">
    <property type="term" value="P:translation"/>
    <property type="evidence" value="ECO:0007669"/>
    <property type="project" value="UniProtKB-KW"/>
</dbReference>
<evidence type="ECO:0000256" key="1">
    <source>
        <dbReference type="ARBA" id="ARBA00022917"/>
    </source>
</evidence>
<keyword evidence="3" id="KW-0030">Aminoacyl-tRNA synthetase</keyword>
<accession>A0A1W0E7F4</accession>
<gene>
    <name evidence="3" type="ORF">EHP00_2464</name>
</gene>
<proteinExistence type="predicted"/>
<reference evidence="3 4" key="1">
    <citation type="journal article" date="2017" name="Environ. Microbiol.">
        <title>Decay of the glycolytic pathway and adaptation to intranuclear parasitism within Enterocytozoonidae microsporidia.</title>
        <authorList>
            <person name="Wiredu Boakye D."/>
            <person name="Jaroenlak P."/>
            <person name="Prachumwat A."/>
            <person name="Williams T.A."/>
            <person name="Bateman K.S."/>
            <person name="Itsathitphaisarn O."/>
            <person name="Sritunyalucksana K."/>
            <person name="Paszkiewicz K.H."/>
            <person name="Moore K.A."/>
            <person name="Stentiford G.D."/>
            <person name="Williams B.A."/>
        </authorList>
    </citation>
    <scope>NUCLEOTIDE SEQUENCE [LARGE SCALE GENOMIC DNA]</scope>
    <source>
        <strain evidence="3 4">TH1</strain>
    </source>
</reference>
<keyword evidence="1" id="KW-0648">Protein biosynthesis</keyword>
<dbReference type="GO" id="GO:0004812">
    <property type="term" value="F:aminoacyl-tRNA ligase activity"/>
    <property type="evidence" value="ECO:0007669"/>
    <property type="project" value="UniProtKB-KW"/>
</dbReference>
<dbReference type="EMBL" id="MNPJ01000014">
    <property type="protein sequence ID" value="OQS55146.1"/>
    <property type="molecule type" value="Genomic_DNA"/>
</dbReference>
<protein>
    <submittedName>
        <fullName evidence="3">Glutaminyl-tRNA synthetase</fullName>
    </submittedName>
</protein>
<dbReference type="OrthoDB" id="10250478at2759"/>
<dbReference type="Pfam" id="PF20974">
    <property type="entry name" value="tRNA-synt_1c_C2"/>
    <property type="match status" value="1"/>
</dbReference>
<dbReference type="Gene3D" id="2.40.240.10">
    <property type="entry name" value="Ribosomal Protein L25, Chain P"/>
    <property type="match status" value="1"/>
</dbReference>
<dbReference type="InterPro" id="IPR049437">
    <property type="entry name" value="tRNA-synt_1c_C2"/>
</dbReference>
<dbReference type="InterPro" id="IPR011035">
    <property type="entry name" value="Ribosomal_bL25/Gln-tRNA_synth"/>
</dbReference>
<comment type="caution">
    <text evidence="3">The sequence shown here is derived from an EMBL/GenBank/DDBJ whole genome shotgun (WGS) entry which is preliminary data.</text>
</comment>
<keyword evidence="4" id="KW-1185">Reference proteome</keyword>
<organism evidence="3 4">
    <name type="scientific">Ecytonucleospora hepatopenaei</name>
    <dbReference type="NCBI Taxonomy" id="646526"/>
    <lineage>
        <taxon>Eukaryota</taxon>
        <taxon>Fungi</taxon>
        <taxon>Fungi incertae sedis</taxon>
        <taxon>Microsporidia</taxon>
        <taxon>Enterocytozoonidae</taxon>
        <taxon>Ecytonucleospora</taxon>
    </lineage>
</organism>
<evidence type="ECO:0000259" key="2">
    <source>
        <dbReference type="Pfam" id="PF20974"/>
    </source>
</evidence>
<dbReference type="InterPro" id="IPR020056">
    <property type="entry name" value="Rbsml_bL25/Gln-tRNA_synth_N"/>
</dbReference>
<dbReference type="Proteomes" id="UP000192758">
    <property type="component" value="Unassembled WGS sequence"/>
</dbReference>
<feature type="domain" description="tRNA synthetases class I (E and Q) anti-codon binding" evidence="2">
    <location>
        <begin position="2"/>
        <end position="36"/>
    </location>
</feature>
<evidence type="ECO:0000313" key="4">
    <source>
        <dbReference type="Proteomes" id="UP000192758"/>
    </source>
</evidence>
<sequence>MENSLVVKEGYVDSTVLSAKVEDKFQFIRIGYFCCDKDSTFEKDKKLVFNLTLELNKGY</sequence>
<name>A0A1W0E7F4_9MICR</name>
<dbReference type="STRING" id="646526.A0A1W0E7F4"/>
<evidence type="ECO:0000313" key="3">
    <source>
        <dbReference type="EMBL" id="OQS55146.1"/>
    </source>
</evidence>